<dbReference type="RefSeq" id="WP_344039681.1">
    <property type="nucleotide sequence ID" value="NZ_BAAAKE010000018.1"/>
</dbReference>
<evidence type="ECO:0000256" key="1">
    <source>
        <dbReference type="SAM" id="MobiDB-lite"/>
    </source>
</evidence>
<gene>
    <name evidence="2" type="ORF">ACFPFM_25735</name>
</gene>
<evidence type="ECO:0000313" key="3">
    <source>
        <dbReference type="Proteomes" id="UP001595833"/>
    </source>
</evidence>
<proteinExistence type="predicted"/>
<accession>A0ABV9Y3C0</accession>
<organism evidence="2 3">
    <name type="scientific">Saccharothrix xinjiangensis</name>
    <dbReference type="NCBI Taxonomy" id="204798"/>
    <lineage>
        <taxon>Bacteria</taxon>
        <taxon>Bacillati</taxon>
        <taxon>Actinomycetota</taxon>
        <taxon>Actinomycetes</taxon>
        <taxon>Pseudonocardiales</taxon>
        <taxon>Pseudonocardiaceae</taxon>
        <taxon>Saccharothrix</taxon>
    </lineage>
</organism>
<name>A0ABV9Y3C0_9PSEU</name>
<reference evidence="3" key="1">
    <citation type="journal article" date="2019" name="Int. J. Syst. Evol. Microbiol.">
        <title>The Global Catalogue of Microorganisms (GCM) 10K type strain sequencing project: providing services to taxonomists for standard genome sequencing and annotation.</title>
        <authorList>
            <consortium name="The Broad Institute Genomics Platform"/>
            <consortium name="The Broad Institute Genome Sequencing Center for Infectious Disease"/>
            <person name="Wu L."/>
            <person name="Ma J."/>
        </authorList>
    </citation>
    <scope>NUCLEOTIDE SEQUENCE [LARGE SCALE GENOMIC DNA]</scope>
    <source>
        <strain evidence="3">KCTC 12848</strain>
    </source>
</reference>
<dbReference type="Proteomes" id="UP001595833">
    <property type="component" value="Unassembled WGS sequence"/>
</dbReference>
<keyword evidence="3" id="KW-1185">Reference proteome</keyword>
<protein>
    <submittedName>
        <fullName evidence="2">Uncharacterized protein</fullName>
    </submittedName>
</protein>
<sequence>MKPATAVVLNQGSAEIMPVLGLVSGVATRDRFEQPGVATYLSPTDCGAKDNSGDGDGVRSTALTMDDVHREPSSQPCR</sequence>
<comment type="caution">
    <text evidence="2">The sequence shown here is derived from an EMBL/GenBank/DDBJ whole genome shotgun (WGS) entry which is preliminary data.</text>
</comment>
<dbReference type="EMBL" id="JBHSJB010000026">
    <property type="protein sequence ID" value="MFC5057135.1"/>
    <property type="molecule type" value="Genomic_DNA"/>
</dbReference>
<evidence type="ECO:0000313" key="2">
    <source>
        <dbReference type="EMBL" id="MFC5057135.1"/>
    </source>
</evidence>
<feature type="region of interest" description="Disordered" evidence="1">
    <location>
        <begin position="38"/>
        <end position="78"/>
    </location>
</feature>